<keyword evidence="1" id="KW-0812">Transmembrane</keyword>
<protein>
    <submittedName>
        <fullName evidence="2">NADH dehydrogenase subunit 4L</fullName>
    </submittedName>
</protein>
<organism evidence="2">
    <name type="scientific">Stereophaedusa addisoni</name>
    <dbReference type="NCBI Taxonomy" id="1885793"/>
    <lineage>
        <taxon>Eukaryota</taxon>
        <taxon>Metazoa</taxon>
        <taxon>Spiralia</taxon>
        <taxon>Lophotrochozoa</taxon>
        <taxon>Mollusca</taxon>
        <taxon>Gastropoda</taxon>
        <taxon>Heterobranchia</taxon>
        <taxon>Euthyneura</taxon>
        <taxon>Panpulmonata</taxon>
        <taxon>Eupulmonata</taxon>
        <taxon>Stylommatophora</taxon>
        <taxon>Helicina</taxon>
        <taxon>Clausilioidea</taxon>
        <taxon>Clausiliidae</taxon>
        <taxon>Phaedusinae</taxon>
        <taxon>Stereophaedusa</taxon>
    </lineage>
</organism>
<reference evidence="2" key="1">
    <citation type="journal article" date="2017" name="Zool. J. Linn. Soc.">
        <title>Molecular phylogeny, frequent parallel evolution and new system of Japanese clausiliid land snails (Gastropoda: Stylommatophora).</title>
        <authorList>
            <person name="Motochin R."/>
            <person name="Wang M."/>
            <person name="Ueshima R."/>
        </authorList>
    </citation>
    <scope>NUCLEOTIDE SEQUENCE</scope>
    <source>
        <strain evidence="2">393</strain>
        <tissue evidence="2">Muscle</tissue>
    </source>
</reference>
<proteinExistence type="predicted"/>
<evidence type="ECO:0000313" key="2">
    <source>
        <dbReference type="EMBL" id="BBA10046.1"/>
    </source>
</evidence>
<name>A0A224A9W9_9EUPU</name>
<accession>A0A224A9W9</accession>
<dbReference type="EMBL" id="LC171890">
    <property type="protein sequence ID" value="BBA10046.1"/>
    <property type="molecule type" value="Genomic_DNA"/>
</dbReference>
<sequence length="92" mass="10587">MSFNLFLFFLMVLMLIFFFNTKVHYMRAFLILEALMLTALLVSFNILSLLQVEPFLFLLLLTFAVGEAGLGLKLLLTYIKSTGSDQIKNTWI</sequence>
<evidence type="ECO:0000256" key="1">
    <source>
        <dbReference type="SAM" id="Phobius"/>
    </source>
</evidence>
<geneLocation type="mitochondrion" evidence="2"/>
<feature type="transmembrane region" description="Helical" evidence="1">
    <location>
        <begin position="56"/>
        <end position="79"/>
    </location>
</feature>
<keyword evidence="1" id="KW-1133">Transmembrane helix</keyword>
<feature type="transmembrane region" description="Helical" evidence="1">
    <location>
        <begin position="6"/>
        <end position="23"/>
    </location>
</feature>
<feature type="transmembrane region" description="Helical" evidence="1">
    <location>
        <begin position="30"/>
        <end position="50"/>
    </location>
</feature>
<keyword evidence="2" id="KW-0496">Mitochondrion</keyword>
<dbReference type="Gene3D" id="1.10.287.3510">
    <property type="match status" value="1"/>
</dbReference>
<dbReference type="AlphaFoldDB" id="A0A224A9W9"/>
<keyword evidence="1" id="KW-0472">Membrane</keyword>
<gene>
    <name evidence="2" type="primary">ND4L</name>
</gene>